<dbReference type="PANTHER" id="PTHR10196">
    <property type="entry name" value="SUGAR KINASE"/>
    <property type="match status" value="1"/>
</dbReference>
<protein>
    <submittedName>
        <fullName evidence="5">Carbohydrate kinase, FGGY family</fullName>
    </submittedName>
</protein>
<gene>
    <name evidence="5" type="ORF">MNBD_GAMMA03-1585</name>
</gene>
<evidence type="ECO:0000256" key="3">
    <source>
        <dbReference type="ARBA" id="ARBA00022777"/>
    </source>
</evidence>
<dbReference type="Pfam" id="PF00370">
    <property type="entry name" value="FGGY_N"/>
    <property type="match status" value="1"/>
</dbReference>
<dbReference type="Gene3D" id="3.30.420.40">
    <property type="match status" value="2"/>
</dbReference>
<dbReference type="SUPFAM" id="SSF53067">
    <property type="entry name" value="Actin-like ATPase domain"/>
    <property type="match status" value="2"/>
</dbReference>
<comment type="similarity">
    <text evidence="1">Belongs to the FGGY kinase family.</text>
</comment>
<proteinExistence type="inferred from homology"/>
<sequence length="493" mass="53969">MHTPSFLPFLIINHDYIMRHNHIQKTASIFVLGIDLGTSGIRGVIVEKSQKQNHLTTETIRLSESIPLHSIQSLAPLPSYFDSNTTQSPKIWIALLDVLLHKLAQSFDLSQLTQVIVDATSSTVLLCSSNGKPLTPALMYNNQQALQEAKQIQQSAGFDPETTAQCASSTLAKALFLINFSVSKKNPPPLPIICHQVDFINHYLCGCLNITDENNALKLGYDAITQTWPTWISQLLSPVILPSVVAPGTPIGLITKQHAKQYGFSSKLTIHAGTTDSIAGFLASGASQTGDAVISLGSTLAIKLISSQPVFNQQYGIYSHKLKNDWLVGGASNTGGAILLKEYCLSEIEYLIHTLDLNALSDSALKITDAYYPLSTIGERFPVADSSLAPKMPQKPKQPLRMNAISLTDLATLKMHQHYFLNIIKGLVYIEDLAYKRLARVSKQPIKRLYSVGGGEKNLVWQYCRATQFATQFNLKSATSLDAAYGVTKLITG</sequence>
<dbReference type="PANTHER" id="PTHR10196:SF80">
    <property type="entry name" value="D-RIBULOSE KINASE"/>
    <property type="match status" value="1"/>
</dbReference>
<evidence type="ECO:0000313" key="5">
    <source>
        <dbReference type="EMBL" id="VAW44628.1"/>
    </source>
</evidence>
<dbReference type="CDD" id="cd07783">
    <property type="entry name" value="ASKHA_NBD_FGGY_SePSK_AtXK1-like"/>
    <property type="match status" value="1"/>
</dbReference>
<organism evidence="5">
    <name type="scientific">hydrothermal vent metagenome</name>
    <dbReference type="NCBI Taxonomy" id="652676"/>
    <lineage>
        <taxon>unclassified sequences</taxon>
        <taxon>metagenomes</taxon>
        <taxon>ecological metagenomes</taxon>
    </lineage>
</organism>
<evidence type="ECO:0000256" key="2">
    <source>
        <dbReference type="ARBA" id="ARBA00022679"/>
    </source>
</evidence>
<dbReference type="GO" id="GO:0005829">
    <property type="term" value="C:cytosol"/>
    <property type="evidence" value="ECO:0007669"/>
    <property type="project" value="TreeGrafter"/>
</dbReference>
<evidence type="ECO:0000259" key="4">
    <source>
        <dbReference type="Pfam" id="PF00370"/>
    </source>
</evidence>
<keyword evidence="3 5" id="KW-0418">Kinase</keyword>
<dbReference type="InterPro" id="IPR018484">
    <property type="entry name" value="FGGY_N"/>
</dbReference>
<dbReference type="EMBL" id="UOFC01000014">
    <property type="protein sequence ID" value="VAW44628.1"/>
    <property type="molecule type" value="Genomic_DNA"/>
</dbReference>
<dbReference type="GO" id="GO:0005997">
    <property type="term" value="P:xylulose metabolic process"/>
    <property type="evidence" value="ECO:0007669"/>
    <property type="project" value="TreeGrafter"/>
</dbReference>
<name>A0A3B0VLX8_9ZZZZ</name>
<keyword evidence="2" id="KW-0808">Transferase</keyword>
<evidence type="ECO:0000256" key="1">
    <source>
        <dbReference type="ARBA" id="ARBA00009156"/>
    </source>
</evidence>
<dbReference type="GO" id="GO:0004856">
    <property type="term" value="F:D-xylulokinase activity"/>
    <property type="evidence" value="ECO:0007669"/>
    <property type="project" value="TreeGrafter"/>
</dbReference>
<dbReference type="AlphaFoldDB" id="A0A3B0VLX8"/>
<feature type="domain" description="Carbohydrate kinase FGGY N-terminal" evidence="4">
    <location>
        <begin position="31"/>
        <end position="282"/>
    </location>
</feature>
<dbReference type="InterPro" id="IPR043129">
    <property type="entry name" value="ATPase_NBD"/>
</dbReference>
<accession>A0A3B0VLX8</accession>
<reference evidence="5" key="1">
    <citation type="submission" date="2018-06" db="EMBL/GenBank/DDBJ databases">
        <authorList>
            <person name="Zhirakovskaya E."/>
        </authorList>
    </citation>
    <scope>NUCLEOTIDE SEQUENCE</scope>
</reference>